<gene>
    <name evidence="3" type="ORF">GCM10009096_26390</name>
</gene>
<dbReference type="Proteomes" id="UP001500713">
    <property type="component" value="Unassembled WGS sequence"/>
</dbReference>
<comment type="caution">
    <text evidence="3">The sequence shown here is derived from an EMBL/GenBank/DDBJ whole genome shotgun (WGS) entry which is preliminary data.</text>
</comment>
<dbReference type="Gene3D" id="3.40.1740.10">
    <property type="entry name" value="VC0467-like"/>
    <property type="match status" value="1"/>
</dbReference>
<dbReference type="InterPro" id="IPR003774">
    <property type="entry name" value="AlgH-like"/>
</dbReference>
<dbReference type="PANTHER" id="PTHR30327">
    <property type="entry name" value="UNCHARACTERIZED PROTEIN YQGE"/>
    <property type="match status" value="1"/>
</dbReference>
<dbReference type="RefSeq" id="WP_326838455.1">
    <property type="nucleotide sequence ID" value="NZ_BAAAEM010000003.1"/>
</dbReference>
<sequence>MTYVVEMDDPLYFTGQFLLATPGMADPRFSRSIIAICSHDENGALGINIGEISQDISFHGILEQFDIESEALPDRSVFVGGPVEMHRGFILHSLDFNLSDTLQVGNLWGLSSSLDILGAIAKDRGPEKWIAALGYSGWGAGQLEHELTQNGWSITQGEPDWLYETNANDKWEMAWKAQGIDPGMLSGQFGSA</sequence>
<name>A0ABN1AS56_9SPHN</name>
<accession>A0ABN1AS56</accession>
<proteinExistence type="inferred from homology"/>
<dbReference type="Pfam" id="PF02622">
    <property type="entry name" value="DUF179"/>
    <property type="match status" value="1"/>
</dbReference>
<evidence type="ECO:0000256" key="2">
    <source>
        <dbReference type="HAMAP-Rule" id="MF_00758"/>
    </source>
</evidence>
<evidence type="ECO:0000256" key="1">
    <source>
        <dbReference type="ARBA" id="ARBA00009600"/>
    </source>
</evidence>
<organism evidence="3 4">
    <name type="scientific">Parasphingorhabdus litoris</name>
    <dbReference type="NCBI Taxonomy" id="394733"/>
    <lineage>
        <taxon>Bacteria</taxon>
        <taxon>Pseudomonadati</taxon>
        <taxon>Pseudomonadota</taxon>
        <taxon>Alphaproteobacteria</taxon>
        <taxon>Sphingomonadales</taxon>
        <taxon>Sphingomonadaceae</taxon>
        <taxon>Parasphingorhabdus</taxon>
    </lineage>
</organism>
<comment type="similarity">
    <text evidence="1 2">Belongs to the UPF0301 (AlgH) family.</text>
</comment>
<keyword evidence="4" id="KW-1185">Reference proteome</keyword>
<dbReference type="PANTHER" id="PTHR30327:SF1">
    <property type="entry name" value="UPF0301 PROTEIN YQGE"/>
    <property type="match status" value="1"/>
</dbReference>
<dbReference type="EMBL" id="BAAAEM010000003">
    <property type="protein sequence ID" value="GAA0482746.1"/>
    <property type="molecule type" value="Genomic_DNA"/>
</dbReference>
<dbReference type="HAMAP" id="MF_00758">
    <property type="entry name" value="UPF0301"/>
    <property type="match status" value="1"/>
</dbReference>
<evidence type="ECO:0000313" key="4">
    <source>
        <dbReference type="Proteomes" id="UP001500713"/>
    </source>
</evidence>
<reference evidence="3 4" key="1">
    <citation type="journal article" date="2019" name="Int. J. Syst. Evol. Microbiol.">
        <title>The Global Catalogue of Microorganisms (GCM) 10K type strain sequencing project: providing services to taxonomists for standard genome sequencing and annotation.</title>
        <authorList>
            <consortium name="The Broad Institute Genomics Platform"/>
            <consortium name="The Broad Institute Genome Sequencing Center for Infectious Disease"/>
            <person name="Wu L."/>
            <person name="Ma J."/>
        </authorList>
    </citation>
    <scope>NUCLEOTIDE SEQUENCE [LARGE SCALE GENOMIC DNA]</scope>
    <source>
        <strain evidence="3 4">JCM 14162</strain>
    </source>
</reference>
<protein>
    <recommendedName>
        <fullName evidence="2">UPF0301 protein GCM10009096_26390</fullName>
    </recommendedName>
</protein>
<dbReference type="SUPFAM" id="SSF143456">
    <property type="entry name" value="VC0467-like"/>
    <property type="match status" value="1"/>
</dbReference>
<evidence type="ECO:0000313" key="3">
    <source>
        <dbReference type="EMBL" id="GAA0482746.1"/>
    </source>
</evidence>